<name>A0A2T6ZSB0_TUBBO</name>
<comment type="subcellular location">
    <subcellularLocation>
        <location evidence="1">Membrane</location>
        <topology evidence="1">Multi-pass membrane protein</topology>
    </subcellularLocation>
</comment>
<evidence type="ECO:0000256" key="5">
    <source>
        <dbReference type="ARBA" id="ARBA00023136"/>
    </source>
</evidence>
<evidence type="ECO:0000256" key="7">
    <source>
        <dbReference type="SAM" id="Phobius"/>
    </source>
</evidence>
<dbReference type="OrthoDB" id="9986881at2759"/>
<feature type="transmembrane region" description="Helical" evidence="7">
    <location>
        <begin position="198"/>
        <end position="216"/>
    </location>
</feature>
<keyword evidence="10" id="KW-1185">Reference proteome</keyword>
<sequence length="573" mass="62708">MLGRSCVALGIEKAERQASSQMHHGDNYQPHSSDLSSSSGSGSTISAGQATQGEAECHRIEVERERTHLSTHSNPLECAFVGLASNGELPPFGGGREYPPPLPHRDRYLVDFSGKNDPIHGQNWPLKKKLITASVLGYTTLVSAWGSSVFSPAAGQVAVFFGISLEVAILGLSFYVLGFASGPLIWGPYSELKGRRPPLLLAIFGFSVFQIAVAVAKDIQTVLICRFWGGFFASSPLAVVGAVFADIFSQEARGTAIAVFAMAVFSGPLLAPIAGGFIAESYLGWRWTEYITAIMGFFALFLCLFFLEETYPPVILVAKAAELRRLTKNWGIHARQEEIEINFKELVEQNFGRPLKLLFTEPIIFLLSLYTAFVYGILYIFLTAYPIVFGEIRGYGLGVAALPYIGLVVGMLFGGLLVIAFQPWTNRRMKANNNIPIPEDRLVPAIIGSILFPIGIFWFSWTGNYPDIHWAAPTLAGIPLGIGLITIFLQSINYLIDAYLMFAASALAANTFLRSAFATGFPLFGRQMFHNLGVNWGGSLLGFIAVVMIPIPIGFFFYGARIRKRSKWAPTNL</sequence>
<feature type="transmembrane region" description="Helical" evidence="7">
    <location>
        <begin position="468"/>
        <end position="489"/>
    </location>
</feature>
<dbReference type="PANTHER" id="PTHR23502:SF31">
    <property type="entry name" value="POLYAMINE TRANSPORTER 1"/>
    <property type="match status" value="1"/>
</dbReference>
<dbReference type="InterPro" id="IPR036259">
    <property type="entry name" value="MFS_trans_sf"/>
</dbReference>
<feature type="domain" description="Major facilitator superfamily (MFS) profile" evidence="8">
    <location>
        <begin position="132"/>
        <end position="573"/>
    </location>
</feature>
<accession>A0A2T6ZSB0</accession>
<evidence type="ECO:0000313" key="9">
    <source>
        <dbReference type="EMBL" id="PUU78382.1"/>
    </source>
</evidence>
<keyword evidence="2" id="KW-0813">Transport</keyword>
<dbReference type="Proteomes" id="UP000244722">
    <property type="component" value="Unassembled WGS sequence"/>
</dbReference>
<dbReference type="GO" id="GO:0005886">
    <property type="term" value="C:plasma membrane"/>
    <property type="evidence" value="ECO:0007669"/>
    <property type="project" value="TreeGrafter"/>
</dbReference>
<feature type="transmembrane region" description="Helical" evidence="7">
    <location>
        <begin position="442"/>
        <end position="462"/>
    </location>
</feature>
<evidence type="ECO:0000256" key="1">
    <source>
        <dbReference type="ARBA" id="ARBA00004141"/>
    </source>
</evidence>
<evidence type="ECO:0000313" key="10">
    <source>
        <dbReference type="Proteomes" id="UP000244722"/>
    </source>
</evidence>
<organism evidence="9 10">
    <name type="scientific">Tuber borchii</name>
    <name type="common">White truffle</name>
    <dbReference type="NCBI Taxonomy" id="42251"/>
    <lineage>
        <taxon>Eukaryota</taxon>
        <taxon>Fungi</taxon>
        <taxon>Dikarya</taxon>
        <taxon>Ascomycota</taxon>
        <taxon>Pezizomycotina</taxon>
        <taxon>Pezizomycetes</taxon>
        <taxon>Pezizales</taxon>
        <taxon>Tuberaceae</taxon>
        <taxon>Tuber</taxon>
    </lineage>
</organism>
<keyword evidence="4 7" id="KW-1133">Transmembrane helix</keyword>
<keyword evidence="3 7" id="KW-0812">Transmembrane</keyword>
<feature type="transmembrane region" description="Helical" evidence="7">
    <location>
        <begin position="130"/>
        <end position="151"/>
    </location>
</feature>
<gene>
    <name evidence="9" type="ORF">B9Z19DRAFT_1126885</name>
</gene>
<evidence type="ECO:0000256" key="4">
    <source>
        <dbReference type="ARBA" id="ARBA00022989"/>
    </source>
</evidence>
<dbReference type="AlphaFoldDB" id="A0A2T6ZSB0"/>
<dbReference type="STRING" id="42251.A0A2T6ZSB0"/>
<dbReference type="Gene3D" id="1.20.1250.20">
    <property type="entry name" value="MFS general substrate transporter like domains"/>
    <property type="match status" value="1"/>
</dbReference>
<keyword evidence="5 7" id="KW-0472">Membrane</keyword>
<comment type="caution">
    <text evidence="9">The sequence shown here is derived from an EMBL/GenBank/DDBJ whole genome shotgun (WGS) entry which is preliminary data.</text>
</comment>
<feature type="transmembrane region" description="Helical" evidence="7">
    <location>
        <begin position="228"/>
        <end position="248"/>
    </location>
</feature>
<evidence type="ECO:0000256" key="6">
    <source>
        <dbReference type="SAM" id="MobiDB-lite"/>
    </source>
</evidence>
<protein>
    <submittedName>
        <fullName evidence="9">Major facilitator superfamily domain-containing protein</fullName>
    </submittedName>
</protein>
<feature type="transmembrane region" description="Helical" evidence="7">
    <location>
        <begin position="290"/>
        <end position="307"/>
    </location>
</feature>
<dbReference type="GO" id="GO:0022857">
    <property type="term" value="F:transmembrane transporter activity"/>
    <property type="evidence" value="ECO:0007669"/>
    <property type="project" value="InterPro"/>
</dbReference>
<dbReference type="SUPFAM" id="SSF103473">
    <property type="entry name" value="MFS general substrate transporter"/>
    <property type="match status" value="1"/>
</dbReference>
<feature type="transmembrane region" description="Helical" evidence="7">
    <location>
        <begin position="536"/>
        <end position="558"/>
    </location>
</feature>
<dbReference type="InterPro" id="IPR011701">
    <property type="entry name" value="MFS"/>
</dbReference>
<feature type="transmembrane region" description="Helical" evidence="7">
    <location>
        <begin position="157"/>
        <end position="186"/>
    </location>
</feature>
<feature type="transmembrane region" description="Helical" evidence="7">
    <location>
        <begin position="255"/>
        <end position="278"/>
    </location>
</feature>
<feature type="transmembrane region" description="Helical" evidence="7">
    <location>
        <begin position="501"/>
        <end position="524"/>
    </location>
</feature>
<dbReference type="CDD" id="cd17323">
    <property type="entry name" value="MFS_Tpo1_MDR_like"/>
    <property type="match status" value="1"/>
</dbReference>
<dbReference type="EMBL" id="NESQ01000121">
    <property type="protein sequence ID" value="PUU78382.1"/>
    <property type="molecule type" value="Genomic_DNA"/>
</dbReference>
<evidence type="ECO:0000256" key="3">
    <source>
        <dbReference type="ARBA" id="ARBA00022692"/>
    </source>
</evidence>
<feature type="transmembrane region" description="Helical" evidence="7">
    <location>
        <begin position="363"/>
        <end position="389"/>
    </location>
</feature>
<dbReference type="Pfam" id="PF07690">
    <property type="entry name" value="MFS_1"/>
    <property type="match status" value="1"/>
</dbReference>
<dbReference type="PANTHER" id="PTHR23502">
    <property type="entry name" value="MAJOR FACILITATOR SUPERFAMILY"/>
    <property type="match status" value="1"/>
</dbReference>
<evidence type="ECO:0000256" key="2">
    <source>
        <dbReference type="ARBA" id="ARBA00022448"/>
    </source>
</evidence>
<dbReference type="PROSITE" id="PS50850">
    <property type="entry name" value="MFS"/>
    <property type="match status" value="1"/>
</dbReference>
<dbReference type="FunFam" id="1.20.1250.20:FF:000011">
    <property type="entry name" value="MFS multidrug transporter, putative"/>
    <property type="match status" value="1"/>
</dbReference>
<feature type="transmembrane region" description="Helical" evidence="7">
    <location>
        <begin position="401"/>
        <end position="421"/>
    </location>
</feature>
<evidence type="ECO:0000259" key="8">
    <source>
        <dbReference type="PROSITE" id="PS50850"/>
    </source>
</evidence>
<feature type="compositionally biased region" description="Low complexity" evidence="6">
    <location>
        <begin position="32"/>
        <end position="48"/>
    </location>
</feature>
<proteinExistence type="predicted"/>
<dbReference type="InterPro" id="IPR020846">
    <property type="entry name" value="MFS_dom"/>
</dbReference>
<feature type="region of interest" description="Disordered" evidence="6">
    <location>
        <begin position="15"/>
        <end position="55"/>
    </location>
</feature>
<reference evidence="9 10" key="1">
    <citation type="submission" date="2017-04" db="EMBL/GenBank/DDBJ databases">
        <title>Draft genome sequence of Tuber borchii Vittad., a whitish edible truffle.</title>
        <authorList>
            <consortium name="DOE Joint Genome Institute"/>
            <person name="Murat C."/>
            <person name="Kuo A."/>
            <person name="Barry K.W."/>
            <person name="Clum A."/>
            <person name="Dockter R.B."/>
            <person name="Fauchery L."/>
            <person name="Iotti M."/>
            <person name="Kohler A."/>
            <person name="Labutti K."/>
            <person name="Lindquist E.A."/>
            <person name="Lipzen A."/>
            <person name="Ohm R.A."/>
            <person name="Wang M."/>
            <person name="Grigoriev I.V."/>
            <person name="Zambonelli A."/>
            <person name="Martin F.M."/>
        </authorList>
    </citation>
    <scope>NUCLEOTIDE SEQUENCE [LARGE SCALE GENOMIC DNA]</scope>
    <source>
        <strain evidence="9 10">Tbo3840</strain>
    </source>
</reference>